<dbReference type="PANTHER" id="PTHR43214">
    <property type="entry name" value="TWO-COMPONENT RESPONSE REGULATOR"/>
    <property type="match status" value="1"/>
</dbReference>
<keyword evidence="5" id="KW-1185">Reference proteome</keyword>
<dbReference type="AlphaFoldDB" id="A0A4Q7VZU5"/>
<dbReference type="Pfam" id="PF00072">
    <property type="entry name" value="Response_reg"/>
    <property type="match status" value="1"/>
</dbReference>
<evidence type="ECO:0000256" key="2">
    <source>
        <dbReference type="PROSITE-ProRule" id="PRU00169"/>
    </source>
</evidence>
<evidence type="ECO:0000259" key="3">
    <source>
        <dbReference type="PROSITE" id="PS50110"/>
    </source>
</evidence>
<accession>A0A4Q7VZU5</accession>
<dbReference type="InterPro" id="IPR001789">
    <property type="entry name" value="Sig_transdc_resp-reg_receiver"/>
</dbReference>
<evidence type="ECO:0000256" key="1">
    <source>
        <dbReference type="ARBA" id="ARBA00023125"/>
    </source>
</evidence>
<dbReference type="GO" id="GO:0000160">
    <property type="term" value="P:phosphorelay signal transduction system"/>
    <property type="evidence" value="ECO:0007669"/>
    <property type="project" value="InterPro"/>
</dbReference>
<sequence length="133" mass="14109">MSSESNCVLLADRHHGLRDSVRGLLETEFDTVFMVATESALLEGARRLNPTVVVLDLSLSHGDLDGLLQRLGTCAPGAKLLLLSVHDERTVAESALAAGAHAVVLKRSLATDLMPAVDAVLAGQRFVSPEIAR</sequence>
<comment type="caution">
    <text evidence="4">The sequence shown here is derived from an EMBL/GenBank/DDBJ whole genome shotgun (WGS) entry which is preliminary data.</text>
</comment>
<dbReference type="OrthoDB" id="9816469at2"/>
<keyword evidence="1" id="KW-0238">DNA-binding</keyword>
<dbReference type="Proteomes" id="UP000293671">
    <property type="component" value="Unassembled WGS sequence"/>
</dbReference>
<dbReference type="SMART" id="SM00448">
    <property type="entry name" value="REC"/>
    <property type="match status" value="1"/>
</dbReference>
<dbReference type="RefSeq" id="WP_130430182.1">
    <property type="nucleotide sequence ID" value="NZ_SHKP01000004.1"/>
</dbReference>
<dbReference type="CDD" id="cd17535">
    <property type="entry name" value="REC_NarL-like"/>
    <property type="match status" value="1"/>
</dbReference>
<proteinExistence type="predicted"/>
<reference evidence="4 5" key="1">
    <citation type="submission" date="2019-02" db="EMBL/GenBank/DDBJ databases">
        <title>Genomic Encyclopedia of Type Strains, Phase IV (KMG-IV): sequencing the most valuable type-strain genomes for metagenomic binning, comparative biology and taxonomic classification.</title>
        <authorList>
            <person name="Goeker M."/>
        </authorList>
    </citation>
    <scope>NUCLEOTIDE SEQUENCE [LARGE SCALE GENOMIC DNA]</scope>
    <source>
        <strain evidence="4 5">DSM 19570</strain>
    </source>
</reference>
<dbReference type="PROSITE" id="PS50110">
    <property type="entry name" value="RESPONSE_REGULATORY"/>
    <property type="match status" value="1"/>
</dbReference>
<protein>
    <submittedName>
        <fullName evidence="4">Response regulator receiver domain-containing protein</fullName>
    </submittedName>
</protein>
<dbReference type="InterPro" id="IPR039420">
    <property type="entry name" value="WalR-like"/>
</dbReference>
<evidence type="ECO:0000313" key="4">
    <source>
        <dbReference type="EMBL" id="RZU02421.1"/>
    </source>
</evidence>
<keyword evidence="2" id="KW-0597">Phosphoprotein</keyword>
<name>A0A4Q7VZU5_9BURK</name>
<dbReference type="Gene3D" id="3.40.50.2300">
    <property type="match status" value="1"/>
</dbReference>
<evidence type="ECO:0000313" key="5">
    <source>
        <dbReference type="Proteomes" id="UP000293671"/>
    </source>
</evidence>
<dbReference type="InterPro" id="IPR058245">
    <property type="entry name" value="NreC/VraR/RcsB-like_REC"/>
</dbReference>
<organism evidence="4 5">
    <name type="scientific">Rivibacter subsaxonicus</name>
    <dbReference type="NCBI Taxonomy" id="457575"/>
    <lineage>
        <taxon>Bacteria</taxon>
        <taxon>Pseudomonadati</taxon>
        <taxon>Pseudomonadota</taxon>
        <taxon>Betaproteobacteria</taxon>
        <taxon>Burkholderiales</taxon>
        <taxon>Rivibacter</taxon>
    </lineage>
</organism>
<dbReference type="SUPFAM" id="SSF52172">
    <property type="entry name" value="CheY-like"/>
    <property type="match status" value="1"/>
</dbReference>
<feature type="modified residue" description="4-aspartylphosphate" evidence="2">
    <location>
        <position position="56"/>
    </location>
</feature>
<dbReference type="EMBL" id="SHKP01000004">
    <property type="protein sequence ID" value="RZU02421.1"/>
    <property type="molecule type" value="Genomic_DNA"/>
</dbReference>
<dbReference type="GO" id="GO:0003677">
    <property type="term" value="F:DNA binding"/>
    <property type="evidence" value="ECO:0007669"/>
    <property type="project" value="UniProtKB-KW"/>
</dbReference>
<dbReference type="InterPro" id="IPR011006">
    <property type="entry name" value="CheY-like_superfamily"/>
</dbReference>
<gene>
    <name evidence="4" type="ORF">EV670_0444</name>
</gene>
<feature type="domain" description="Response regulatory" evidence="3">
    <location>
        <begin position="7"/>
        <end position="121"/>
    </location>
</feature>